<keyword evidence="2" id="KW-1185">Reference proteome</keyword>
<sequence>MTSQGRAERQAWEQKDAVPGLMWVVALYSTAPPGVKVQFRPMGVDPVPVEARALTLLEAATQRW</sequence>
<reference evidence="1 2" key="1">
    <citation type="submission" date="2018-01" db="EMBL/GenBank/DDBJ databases">
        <title>Genome characterization of the sugarcane-associated fungus Trichoderma ghanense CCMA-1212 and their application in lignocelulose bioconversion.</title>
        <authorList>
            <person name="Steindorff A.S."/>
            <person name="Mendes T.D."/>
            <person name="Vilela E.S.D."/>
            <person name="Rodrigues D.S."/>
            <person name="Formighieri E.F."/>
            <person name="Melo I.S."/>
            <person name="Favaro L.C.L."/>
        </authorList>
    </citation>
    <scope>NUCLEOTIDE SEQUENCE [LARGE SCALE GENOMIC DNA]</scope>
    <source>
        <strain evidence="1 2">CCMA-1212</strain>
    </source>
</reference>
<dbReference type="Proteomes" id="UP001642720">
    <property type="component" value="Unassembled WGS sequence"/>
</dbReference>
<proteinExistence type="predicted"/>
<evidence type="ECO:0000313" key="1">
    <source>
        <dbReference type="EMBL" id="TFB06532.1"/>
    </source>
</evidence>
<dbReference type="GeneID" id="300572471"/>
<comment type="caution">
    <text evidence="1">The sequence shown here is derived from an EMBL/GenBank/DDBJ whole genome shotgun (WGS) entry which is preliminary data.</text>
</comment>
<dbReference type="RefSeq" id="XP_073562733.1">
    <property type="nucleotide sequence ID" value="XM_073698021.1"/>
</dbReference>
<evidence type="ECO:0000313" key="2">
    <source>
        <dbReference type="Proteomes" id="UP001642720"/>
    </source>
</evidence>
<dbReference type="EMBL" id="PPTA01000001">
    <property type="protein sequence ID" value="TFB06532.1"/>
    <property type="molecule type" value="Genomic_DNA"/>
</dbReference>
<accession>A0ABY2HDW3</accession>
<gene>
    <name evidence="1" type="ORF">CCMA1212_000556</name>
</gene>
<name>A0ABY2HDW3_9HYPO</name>
<organism evidence="1 2">
    <name type="scientific">Trichoderma ghanense</name>
    <dbReference type="NCBI Taxonomy" id="65468"/>
    <lineage>
        <taxon>Eukaryota</taxon>
        <taxon>Fungi</taxon>
        <taxon>Dikarya</taxon>
        <taxon>Ascomycota</taxon>
        <taxon>Pezizomycotina</taxon>
        <taxon>Sordariomycetes</taxon>
        <taxon>Hypocreomycetidae</taxon>
        <taxon>Hypocreales</taxon>
        <taxon>Hypocreaceae</taxon>
        <taxon>Trichoderma</taxon>
    </lineage>
</organism>
<protein>
    <submittedName>
        <fullName evidence="1">Uncharacterized protein</fullName>
    </submittedName>
</protein>